<evidence type="ECO:0000313" key="2">
    <source>
        <dbReference type="Proteomes" id="UP000727490"/>
    </source>
</evidence>
<organism evidence="1 2">
    <name type="scientific">Arthrospiribacter ruber</name>
    <dbReference type="NCBI Taxonomy" id="2487934"/>
    <lineage>
        <taxon>Bacteria</taxon>
        <taxon>Pseudomonadati</taxon>
        <taxon>Bacteroidota</taxon>
        <taxon>Cytophagia</taxon>
        <taxon>Cytophagales</taxon>
        <taxon>Cyclobacteriaceae</taxon>
        <taxon>Arthrospiribacter</taxon>
    </lineage>
</organism>
<dbReference type="NCBIfam" id="TIGR01537">
    <property type="entry name" value="portal_HK97"/>
    <property type="match status" value="1"/>
</dbReference>
<keyword evidence="2" id="KW-1185">Reference proteome</keyword>
<dbReference type="InterPro" id="IPR006427">
    <property type="entry name" value="Portal_HK97"/>
</dbReference>
<sequence>MNIKRLFGIGKELHVPELISIEHSFEEGSATVKNALGIASFWKGVNIIANTVASLPVRLYKDKSVDKEHELYYLLKHKPNSFQNIYEFINTMILIMLTKGNSFAFIKRDEGGNIISLDIINYSTVEAVLFDSVLYFKFDGDKDKVFRNDELIHFKNVGSGFLGEDIITNFKKNLEININSTNYTNQVYTGEASSVRGTITYDKALNDTQRKRLREELATNFANRSGKRILFLEDGMKLNQISLDPTQTKFLESRTFEREEIANMLNIPVFMLTAERNTATGIESDNITFYQTTLLPIVTKIEKEFETKLLTKQEILEDNYIKISVNAILRGDSKSRAEFYKALFYLGAISPEEIRELEDMKEEINGDTYIQANLIPKNIINRFWDSKARETYSKAEMNEKELEEE</sequence>
<dbReference type="Proteomes" id="UP000727490">
    <property type="component" value="Unassembled WGS sequence"/>
</dbReference>
<dbReference type="EMBL" id="RPHB01000007">
    <property type="protein sequence ID" value="MBW3469088.1"/>
    <property type="molecule type" value="Genomic_DNA"/>
</dbReference>
<protein>
    <submittedName>
        <fullName evidence="1">Phage portal protein</fullName>
    </submittedName>
</protein>
<dbReference type="AlphaFoldDB" id="A0A951J0V0"/>
<evidence type="ECO:0000313" key="1">
    <source>
        <dbReference type="EMBL" id="MBW3469088.1"/>
    </source>
</evidence>
<dbReference type="RefSeq" id="WP_219291515.1">
    <property type="nucleotide sequence ID" value="NZ_RPHB01000007.1"/>
</dbReference>
<accession>A0A951J0V0</accession>
<proteinExistence type="predicted"/>
<dbReference type="InterPro" id="IPR006944">
    <property type="entry name" value="Phage/GTA_portal"/>
</dbReference>
<reference evidence="1 2" key="1">
    <citation type="journal article" date="2020" name="Syst. Appl. Microbiol.">
        <title>Arthrospiribacter ruber gen. nov., sp. nov., a novel bacterium isolated from Arthrospira cultures.</title>
        <authorList>
            <person name="Waleron M."/>
            <person name="Misztak A."/>
            <person name="Waleron M.M."/>
            <person name="Furmaniak M."/>
            <person name="Mrozik A."/>
            <person name="Waleron K."/>
        </authorList>
    </citation>
    <scope>NUCLEOTIDE SEQUENCE [LARGE SCALE GENOMIC DNA]</scope>
    <source>
        <strain evidence="1 2">DPMB0001</strain>
    </source>
</reference>
<gene>
    <name evidence="1" type="ORF">EGN73_14905</name>
</gene>
<comment type="caution">
    <text evidence="1">The sequence shown here is derived from an EMBL/GenBank/DDBJ whole genome shotgun (WGS) entry which is preliminary data.</text>
</comment>
<dbReference type="Pfam" id="PF04860">
    <property type="entry name" value="Phage_portal"/>
    <property type="match status" value="1"/>
</dbReference>
<name>A0A951J0V0_9BACT</name>